<dbReference type="InterPro" id="IPR020471">
    <property type="entry name" value="AKR"/>
</dbReference>
<gene>
    <name evidence="5" type="ORF">AK812_SmicGene11530</name>
</gene>
<feature type="domain" description="NADP-dependent oxidoreductase" evidence="4">
    <location>
        <begin position="170"/>
        <end position="244"/>
    </location>
</feature>
<dbReference type="GO" id="GO:0016652">
    <property type="term" value="F:oxidoreductase activity, acting on NAD(P)H as acceptor"/>
    <property type="evidence" value="ECO:0007669"/>
    <property type="project" value="InterPro"/>
</dbReference>
<evidence type="ECO:0000256" key="3">
    <source>
        <dbReference type="ARBA" id="ARBA00023002"/>
    </source>
</evidence>
<proteinExistence type="inferred from homology"/>
<dbReference type="OMA" id="RLIKMEH"/>
<dbReference type="Pfam" id="PF00248">
    <property type="entry name" value="Aldo_ket_red"/>
    <property type="match status" value="3"/>
</dbReference>
<keyword evidence="2" id="KW-0521">NADP</keyword>
<protein>
    <submittedName>
        <fullName evidence="5">NAD/NADP-dependent indole-3-acetaldehyde reductase</fullName>
    </submittedName>
</protein>
<dbReference type="AlphaFoldDB" id="A0A1Q9ECX6"/>
<dbReference type="Gene3D" id="3.20.20.100">
    <property type="entry name" value="NADP-dependent oxidoreductase domain"/>
    <property type="match status" value="1"/>
</dbReference>
<evidence type="ECO:0000256" key="1">
    <source>
        <dbReference type="ARBA" id="ARBA00007905"/>
    </source>
</evidence>
<dbReference type="PANTHER" id="PTHR43827">
    <property type="entry name" value="2,5-DIKETO-D-GLUCONIC ACID REDUCTASE"/>
    <property type="match status" value="1"/>
</dbReference>
<reference evidence="5 6" key="1">
    <citation type="submission" date="2016-02" db="EMBL/GenBank/DDBJ databases">
        <title>Genome analysis of coral dinoflagellate symbionts highlights evolutionary adaptations to a symbiotic lifestyle.</title>
        <authorList>
            <person name="Aranda M."/>
            <person name="Li Y."/>
            <person name="Liew Y.J."/>
            <person name="Baumgarten S."/>
            <person name="Simakov O."/>
            <person name="Wilson M."/>
            <person name="Piel J."/>
            <person name="Ashoor H."/>
            <person name="Bougouffa S."/>
            <person name="Bajic V.B."/>
            <person name="Ryu T."/>
            <person name="Ravasi T."/>
            <person name="Bayer T."/>
            <person name="Micklem G."/>
            <person name="Kim H."/>
            <person name="Bhak J."/>
            <person name="Lajeunesse T.C."/>
            <person name="Voolstra C.R."/>
        </authorList>
    </citation>
    <scope>NUCLEOTIDE SEQUENCE [LARGE SCALE GENOMIC DNA]</scope>
    <source>
        <strain evidence="5 6">CCMP2467</strain>
    </source>
</reference>
<dbReference type="CDD" id="cd19120">
    <property type="entry name" value="AKR_AKR3C2-3"/>
    <property type="match status" value="1"/>
</dbReference>
<dbReference type="PANTHER" id="PTHR43827:SF3">
    <property type="entry name" value="NADP-DEPENDENT OXIDOREDUCTASE DOMAIN-CONTAINING PROTEIN"/>
    <property type="match status" value="1"/>
</dbReference>
<evidence type="ECO:0000259" key="4">
    <source>
        <dbReference type="Pfam" id="PF00248"/>
    </source>
</evidence>
<feature type="domain" description="NADP-dependent oxidoreductase" evidence="4">
    <location>
        <begin position="264"/>
        <end position="318"/>
    </location>
</feature>
<keyword evidence="6" id="KW-1185">Reference proteome</keyword>
<dbReference type="SUPFAM" id="SSF51430">
    <property type="entry name" value="NAD(P)-linked oxidoreductase"/>
    <property type="match status" value="1"/>
</dbReference>
<dbReference type="Proteomes" id="UP000186817">
    <property type="component" value="Unassembled WGS sequence"/>
</dbReference>
<dbReference type="OrthoDB" id="445793at2759"/>
<keyword evidence="3" id="KW-0560">Oxidoreductase</keyword>
<dbReference type="EMBL" id="LSRX01000189">
    <property type="protein sequence ID" value="OLQ05284.1"/>
    <property type="molecule type" value="Genomic_DNA"/>
</dbReference>
<accession>A0A1Q9ECX6</accession>
<sequence>MPSLLQLPLRAAWRSALTPLLLALLVWWVVAWPSLTAMTSIPSVPLRAAGGGSLQMPAIGYGVGTAWFNSGGDKSKELILSVQAALDTGFRHIDDAEMYRNEVACGQAIREWLSRSGTKREDLFITNKVYEVDRGCGAVCEEMAPLDCLFCSPLRFLIHSVCTRDGKPFKTSPREAWEQMMALAKTGKVKSIGVSNWRIADLESIKDLEIQPSCNQVEAHPFLQQVGLLQYCRKRDILVSCYGPQLPVTRNFIAGSPVEAPLLAAAERTGHTVGQVLLRWAYQTGRVPLTTSSKPERMKEYLAIFGFELTPEEVAAISTAGRRASQKRGFWQSCLDYYKEDPEMEPESQE</sequence>
<dbReference type="PRINTS" id="PR00069">
    <property type="entry name" value="ALDKETRDTASE"/>
</dbReference>
<dbReference type="InterPro" id="IPR023210">
    <property type="entry name" value="NADP_OxRdtase_dom"/>
</dbReference>
<dbReference type="InterPro" id="IPR044494">
    <property type="entry name" value="AKR3C2/3"/>
</dbReference>
<evidence type="ECO:0000256" key="2">
    <source>
        <dbReference type="ARBA" id="ARBA00022857"/>
    </source>
</evidence>
<comment type="similarity">
    <text evidence="1">Belongs to the aldo/keto reductase family.</text>
</comment>
<dbReference type="GO" id="GO:0016616">
    <property type="term" value="F:oxidoreductase activity, acting on the CH-OH group of donors, NAD or NADP as acceptor"/>
    <property type="evidence" value="ECO:0007669"/>
    <property type="project" value="UniProtKB-ARBA"/>
</dbReference>
<feature type="domain" description="NADP-dependent oxidoreductase" evidence="4">
    <location>
        <begin position="62"/>
        <end position="131"/>
    </location>
</feature>
<name>A0A1Q9ECX6_SYMMI</name>
<evidence type="ECO:0000313" key="6">
    <source>
        <dbReference type="Proteomes" id="UP000186817"/>
    </source>
</evidence>
<organism evidence="5 6">
    <name type="scientific">Symbiodinium microadriaticum</name>
    <name type="common">Dinoflagellate</name>
    <name type="synonym">Zooxanthella microadriatica</name>
    <dbReference type="NCBI Taxonomy" id="2951"/>
    <lineage>
        <taxon>Eukaryota</taxon>
        <taxon>Sar</taxon>
        <taxon>Alveolata</taxon>
        <taxon>Dinophyceae</taxon>
        <taxon>Suessiales</taxon>
        <taxon>Symbiodiniaceae</taxon>
        <taxon>Symbiodinium</taxon>
    </lineage>
</organism>
<evidence type="ECO:0000313" key="5">
    <source>
        <dbReference type="EMBL" id="OLQ05284.1"/>
    </source>
</evidence>
<dbReference type="InterPro" id="IPR036812">
    <property type="entry name" value="NAD(P)_OxRdtase_dom_sf"/>
</dbReference>
<comment type="caution">
    <text evidence="5">The sequence shown here is derived from an EMBL/GenBank/DDBJ whole genome shotgun (WGS) entry which is preliminary data.</text>
</comment>